<comment type="caution">
    <text evidence="2">The sequence shown here is derived from an EMBL/GenBank/DDBJ whole genome shotgun (WGS) entry which is preliminary data.</text>
</comment>
<dbReference type="OrthoDB" id="6507822at2759"/>
<feature type="compositionally biased region" description="Polar residues" evidence="1">
    <location>
        <begin position="69"/>
        <end position="82"/>
    </location>
</feature>
<protein>
    <submittedName>
        <fullName evidence="2">Muscle M-line assembly protein unc-89-like protein</fullName>
    </submittedName>
</protein>
<feature type="region of interest" description="Disordered" evidence="1">
    <location>
        <begin position="1"/>
        <end position="21"/>
    </location>
</feature>
<feature type="compositionally biased region" description="Polar residues" evidence="1">
    <location>
        <begin position="117"/>
        <end position="127"/>
    </location>
</feature>
<accession>A0A443S7M2</accession>
<feature type="region of interest" description="Disordered" evidence="1">
    <location>
        <begin position="330"/>
        <end position="356"/>
    </location>
</feature>
<organism evidence="2 3">
    <name type="scientific">Leptotrombidium deliense</name>
    <dbReference type="NCBI Taxonomy" id="299467"/>
    <lineage>
        <taxon>Eukaryota</taxon>
        <taxon>Metazoa</taxon>
        <taxon>Ecdysozoa</taxon>
        <taxon>Arthropoda</taxon>
        <taxon>Chelicerata</taxon>
        <taxon>Arachnida</taxon>
        <taxon>Acari</taxon>
        <taxon>Acariformes</taxon>
        <taxon>Trombidiformes</taxon>
        <taxon>Prostigmata</taxon>
        <taxon>Anystina</taxon>
        <taxon>Parasitengona</taxon>
        <taxon>Trombiculoidea</taxon>
        <taxon>Trombiculidae</taxon>
        <taxon>Leptotrombidium</taxon>
    </lineage>
</organism>
<evidence type="ECO:0000313" key="3">
    <source>
        <dbReference type="Proteomes" id="UP000288716"/>
    </source>
</evidence>
<evidence type="ECO:0000313" key="2">
    <source>
        <dbReference type="EMBL" id="RWS23549.1"/>
    </source>
</evidence>
<proteinExistence type="predicted"/>
<gene>
    <name evidence="2" type="ORF">B4U80_11413</name>
</gene>
<dbReference type="AlphaFoldDB" id="A0A443S7M2"/>
<feature type="region of interest" description="Disordered" evidence="1">
    <location>
        <begin position="65"/>
        <end position="222"/>
    </location>
</feature>
<name>A0A443S7M2_9ACAR</name>
<sequence>LPSDDQHSPNDSIKGFEDWSPDEEVLNKALEVDSKSLISDTHTITPTNAMSPDAALATAVVSPEVASEHSITPVNLANNSVNDTRRNSEDCLGLAPHSEYECERKTSDSSLRVPRNEITSETDSNTPSPDPKRKGSWTNIFFRGRSRSKSPSGVESTQKSPVNDEPNKKKKSIFSFFKSGRKSPSADRKENDSAKIAATDNVCGQQDSVTPRVSVTDTSDNDAREELIISVHPDENEPKESQQDIIGIIESENMAALNQSEPKQELNLIPDPLPAPNVARRRFKKRSETIDDEVQSLPEILPSSRSKEKDIYKMQGNIETVATIEHRYGDDKCNSSESELDASERSGAFAKKNQSVSEATEDEYEAATLLTQDSVDYDDTIPGEFRVEQSSSSIHVKARKERLEVTTIPVERPRSTTPINIAPLEAFIKSATTSPDSKVEKIKLSLPGDQFVATARAKSPRKSNPQIWLDFCEKGLHSPKTNRKQKVNIPGATPSIAQTNDAFTPVADSSSRASPLTPVTPLDEEDKWTFADNFDPSFYLNGQGRVPMECNKCDCLLGKRSNTDAEEATTENSPNEEKRISFAGDEITVEEQPLVSPNPCSCECHKCVEFASSLWKCNTLQKQDRVFSASSDISSASSRLIGSSSSSKCSLVEEVEAVSS</sequence>
<dbReference type="Proteomes" id="UP000288716">
    <property type="component" value="Unassembled WGS sequence"/>
</dbReference>
<feature type="compositionally biased region" description="Basic and acidic residues" evidence="1">
    <location>
        <begin position="98"/>
        <end position="107"/>
    </location>
</feature>
<dbReference type="VEuPathDB" id="VectorBase:LDEU008491"/>
<feature type="non-terminal residue" evidence="2">
    <location>
        <position position="660"/>
    </location>
</feature>
<feature type="region of interest" description="Disordered" evidence="1">
    <location>
        <begin position="479"/>
        <end position="498"/>
    </location>
</feature>
<feature type="non-terminal residue" evidence="2">
    <location>
        <position position="1"/>
    </location>
</feature>
<keyword evidence="3" id="KW-1185">Reference proteome</keyword>
<reference evidence="2 3" key="1">
    <citation type="journal article" date="2018" name="Gigascience">
        <title>Genomes of trombidid mites reveal novel predicted allergens and laterally-transferred genes associated with secondary metabolism.</title>
        <authorList>
            <person name="Dong X."/>
            <person name="Chaisiri K."/>
            <person name="Xia D."/>
            <person name="Armstrong S.D."/>
            <person name="Fang Y."/>
            <person name="Donnelly M.J."/>
            <person name="Kadowaki T."/>
            <person name="McGarry J.W."/>
            <person name="Darby A.C."/>
            <person name="Makepeace B.L."/>
        </authorList>
    </citation>
    <scope>NUCLEOTIDE SEQUENCE [LARGE SCALE GENOMIC DNA]</scope>
    <source>
        <strain evidence="2">UoL-UT</strain>
    </source>
</reference>
<feature type="compositionally biased region" description="Polar residues" evidence="1">
    <location>
        <begin position="202"/>
        <end position="218"/>
    </location>
</feature>
<feature type="compositionally biased region" description="Basic and acidic residues" evidence="1">
    <location>
        <begin position="184"/>
        <end position="193"/>
    </location>
</feature>
<evidence type="ECO:0000256" key="1">
    <source>
        <dbReference type="SAM" id="MobiDB-lite"/>
    </source>
</evidence>
<dbReference type="EMBL" id="NCKV01006271">
    <property type="protein sequence ID" value="RWS23549.1"/>
    <property type="molecule type" value="Genomic_DNA"/>
</dbReference>
<feature type="compositionally biased region" description="Polar residues" evidence="1">
    <location>
        <begin position="149"/>
        <end position="161"/>
    </location>
</feature>